<keyword evidence="3" id="KW-1185">Reference proteome</keyword>
<sequence>RLNPALPKMLDSRTIDVRVDVSPPDDYVPEVEEKSDVVSFTMGEEDDAKEKEEKKSPCHPTKQSLMDKPVRLKLYHLNKNLRRKILFHQDEEKINR</sequence>
<comment type="caution">
    <text evidence="2">The sequence shown here is derived from an EMBL/GenBank/DDBJ whole genome shotgun (WGS) entry which is preliminary data.</text>
</comment>
<accession>A0AAE1FU36</accession>
<proteinExistence type="predicted"/>
<evidence type="ECO:0000256" key="1">
    <source>
        <dbReference type="SAM" id="MobiDB-lite"/>
    </source>
</evidence>
<reference evidence="2" key="1">
    <citation type="submission" date="2023-10" db="EMBL/GenBank/DDBJ databases">
        <title>Genome assemblies of two species of porcelain crab, Petrolisthes cinctipes and Petrolisthes manimaculis (Anomura: Porcellanidae).</title>
        <authorList>
            <person name="Angst P."/>
        </authorList>
    </citation>
    <scope>NUCLEOTIDE SEQUENCE</scope>
    <source>
        <strain evidence="2">PB745_01</strain>
        <tissue evidence="2">Gill</tissue>
    </source>
</reference>
<feature type="non-terminal residue" evidence="2">
    <location>
        <position position="1"/>
    </location>
</feature>
<protein>
    <submittedName>
        <fullName evidence="2">Uncharacterized protein</fullName>
    </submittedName>
</protein>
<gene>
    <name evidence="2" type="ORF">Pcinc_015774</name>
</gene>
<dbReference type="AlphaFoldDB" id="A0AAE1FU36"/>
<evidence type="ECO:0000313" key="3">
    <source>
        <dbReference type="Proteomes" id="UP001286313"/>
    </source>
</evidence>
<dbReference type="Proteomes" id="UP001286313">
    <property type="component" value="Unassembled WGS sequence"/>
</dbReference>
<dbReference type="EMBL" id="JAWQEG010001410">
    <property type="protein sequence ID" value="KAK3879665.1"/>
    <property type="molecule type" value="Genomic_DNA"/>
</dbReference>
<evidence type="ECO:0000313" key="2">
    <source>
        <dbReference type="EMBL" id="KAK3879665.1"/>
    </source>
</evidence>
<name>A0AAE1FU36_PETCI</name>
<feature type="region of interest" description="Disordered" evidence="1">
    <location>
        <begin position="43"/>
        <end position="65"/>
    </location>
</feature>
<organism evidence="2 3">
    <name type="scientific">Petrolisthes cinctipes</name>
    <name type="common">Flat porcelain crab</name>
    <dbReference type="NCBI Taxonomy" id="88211"/>
    <lineage>
        <taxon>Eukaryota</taxon>
        <taxon>Metazoa</taxon>
        <taxon>Ecdysozoa</taxon>
        <taxon>Arthropoda</taxon>
        <taxon>Crustacea</taxon>
        <taxon>Multicrustacea</taxon>
        <taxon>Malacostraca</taxon>
        <taxon>Eumalacostraca</taxon>
        <taxon>Eucarida</taxon>
        <taxon>Decapoda</taxon>
        <taxon>Pleocyemata</taxon>
        <taxon>Anomura</taxon>
        <taxon>Galatheoidea</taxon>
        <taxon>Porcellanidae</taxon>
        <taxon>Petrolisthes</taxon>
    </lineage>
</organism>